<protein>
    <submittedName>
        <fullName evidence="2">Uncharacterized protein</fullName>
    </submittedName>
</protein>
<feature type="compositionally biased region" description="Basic and acidic residues" evidence="1">
    <location>
        <begin position="98"/>
        <end position="111"/>
    </location>
</feature>
<sequence>MQDQRRIRGRQSSLSNKTSRRSCKTRQCRNQTVSELNSIVDSNAKGVRTLDITETLADPYPEHVQLEEAMVDDLAPVQVHEEVIDEAAHPRAQGAEEVTPREEAEFDLGPRKERRHRQQYVEDRHGCNKKVTAG</sequence>
<feature type="compositionally biased region" description="Basic residues" evidence="1">
    <location>
        <begin position="18"/>
        <end position="27"/>
    </location>
</feature>
<keyword evidence="3" id="KW-1185">Reference proteome</keyword>
<reference evidence="2" key="2">
    <citation type="submission" date="2021-08" db="EMBL/GenBank/DDBJ databases">
        <authorList>
            <person name="Eriksson T."/>
        </authorList>
    </citation>
    <scope>NUCLEOTIDE SEQUENCE</scope>
    <source>
        <strain evidence="2">Stoneville</strain>
        <tissue evidence="2">Whole head</tissue>
    </source>
</reference>
<evidence type="ECO:0000313" key="2">
    <source>
        <dbReference type="EMBL" id="KAH0819821.1"/>
    </source>
</evidence>
<name>A0A8J6HTU6_TENMO</name>
<feature type="region of interest" description="Disordered" evidence="1">
    <location>
        <begin position="89"/>
        <end position="134"/>
    </location>
</feature>
<dbReference type="Proteomes" id="UP000719412">
    <property type="component" value="Unassembled WGS sequence"/>
</dbReference>
<accession>A0A8J6HTU6</accession>
<organism evidence="2 3">
    <name type="scientific">Tenebrio molitor</name>
    <name type="common">Yellow mealworm beetle</name>
    <dbReference type="NCBI Taxonomy" id="7067"/>
    <lineage>
        <taxon>Eukaryota</taxon>
        <taxon>Metazoa</taxon>
        <taxon>Ecdysozoa</taxon>
        <taxon>Arthropoda</taxon>
        <taxon>Hexapoda</taxon>
        <taxon>Insecta</taxon>
        <taxon>Pterygota</taxon>
        <taxon>Neoptera</taxon>
        <taxon>Endopterygota</taxon>
        <taxon>Coleoptera</taxon>
        <taxon>Polyphaga</taxon>
        <taxon>Cucujiformia</taxon>
        <taxon>Tenebrionidae</taxon>
        <taxon>Tenebrio</taxon>
    </lineage>
</organism>
<dbReference type="EMBL" id="JABDTM020013602">
    <property type="protein sequence ID" value="KAH0819821.1"/>
    <property type="molecule type" value="Genomic_DNA"/>
</dbReference>
<proteinExistence type="predicted"/>
<evidence type="ECO:0000313" key="3">
    <source>
        <dbReference type="Proteomes" id="UP000719412"/>
    </source>
</evidence>
<feature type="region of interest" description="Disordered" evidence="1">
    <location>
        <begin position="1"/>
        <end position="29"/>
    </location>
</feature>
<comment type="caution">
    <text evidence="2">The sequence shown here is derived from an EMBL/GenBank/DDBJ whole genome shotgun (WGS) entry which is preliminary data.</text>
</comment>
<gene>
    <name evidence="2" type="ORF">GEV33_002970</name>
</gene>
<evidence type="ECO:0000256" key="1">
    <source>
        <dbReference type="SAM" id="MobiDB-lite"/>
    </source>
</evidence>
<reference evidence="2" key="1">
    <citation type="journal article" date="2020" name="J Insects Food Feed">
        <title>The yellow mealworm (Tenebrio molitor) genome: a resource for the emerging insects as food and feed industry.</title>
        <authorList>
            <person name="Eriksson T."/>
            <person name="Andere A."/>
            <person name="Kelstrup H."/>
            <person name="Emery V."/>
            <person name="Picard C."/>
        </authorList>
    </citation>
    <scope>NUCLEOTIDE SEQUENCE</scope>
    <source>
        <strain evidence="2">Stoneville</strain>
        <tissue evidence="2">Whole head</tissue>
    </source>
</reference>
<dbReference type="AlphaFoldDB" id="A0A8J6HTU6"/>